<protein>
    <submittedName>
        <fullName evidence="2">Putative Thrombospondin type-1 domain-containing protein 4</fullName>
    </submittedName>
</protein>
<dbReference type="AlphaFoldDB" id="A0A164ZB82"/>
<dbReference type="OrthoDB" id="5950222at2759"/>
<sequence length="113" mass="11993">MPSQDCKEEDRPLLRQACNVRTTCNEVPGNDDSTMEAQDTPVISVESNRNNETEIPEPVKPRKAAKLPKSSSTRIADSTVTNVVTVAPANGGEGVTPEAGASASVSLCSYFIN</sequence>
<gene>
    <name evidence="2" type="ORF">APZ42_018147</name>
</gene>
<dbReference type="EMBL" id="LRGB01000754">
    <property type="protein sequence ID" value="KZS16158.1"/>
    <property type="molecule type" value="Genomic_DNA"/>
</dbReference>
<reference evidence="2 3" key="1">
    <citation type="submission" date="2016-03" db="EMBL/GenBank/DDBJ databases">
        <title>EvidentialGene: Evidence-directed Construction of Genes on Genomes.</title>
        <authorList>
            <person name="Gilbert D.G."/>
            <person name="Choi J.-H."/>
            <person name="Mockaitis K."/>
            <person name="Colbourne J."/>
            <person name="Pfrender M."/>
        </authorList>
    </citation>
    <scope>NUCLEOTIDE SEQUENCE [LARGE SCALE GENOMIC DNA]</scope>
    <source>
        <strain evidence="2 3">Xinb3</strain>
        <tissue evidence="2">Complete organism</tissue>
    </source>
</reference>
<organism evidence="2 3">
    <name type="scientific">Daphnia magna</name>
    <dbReference type="NCBI Taxonomy" id="35525"/>
    <lineage>
        <taxon>Eukaryota</taxon>
        <taxon>Metazoa</taxon>
        <taxon>Ecdysozoa</taxon>
        <taxon>Arthropoda</taxon>
        <taxon>Crustacea</taxon>
        <taxon>Branchiopoda</taxon>
        <taxon>Diplostraca</taxon>
        <taxon>Cladocera</taxon>
        <taxon>Anomopoda</taxon>
        <taxon>Daphniidae</taxon>
        <taxon>Daphnia</taxon>
    </lineage>
</organism>
<evidence type="ECO:0000313" key="3">
    <source>
        <dbReference type="Proteomes" id="UP000076858"/>
    </source>
</evidence>
<evidence type="ECO:0000256" key="1">
    <source>
        <dbReference type="SAM" id="MobiDB-lite"/>
    </source>
</evidence>
<accession>A0A164ZB82</accession>
<feature type="region of interest" description="Disordered" evidence="1">
    <location>
        <begin position="46"/>
        <end position="74"/>
    </location>
</feature>
<feature type="compositionally biased region" description="Basic and acidic residues" evidence="1">
    <location>
        <begin position="49"/>
        <end position="60"/>
    </location>
</feature>
<dbReference type="Proteomes" id="UP000076858">
    <property type="component" value="Unassembled WGS sequence"/>
</dbReference>
<comment type="caution">
    <text evidence="2">The sequence shown here is derived from an EMBL/GenBank/DDBJ whole genome shotgun (WGS) entry which is preliminary data.</text>
</comment>
<keyword evidence="3" id="KW-1185">Reference proteome</keyword>
<proteinExistence type="predicted"/>
<name>A0A164ZB82_9CRUS</name>
<evidence type="ECO:0000313" key="2">
    <source>
        <dbReference type="EMBL" id="KZS16158.1"/>
    </source>
</evidence>